<gene>
    <name evidence="6" type="primary">rpoE</name>
    <name evidence="9" type="ORF">HHH54_10260</name>
</gene>
<comment type="subunit">
    <text evidence="6">RNAP is composed of a core of 2 alpha, a beta and a beta' subunits. The core is associated with a delta subunit and one of several sigma factors.</text>
</comment>
<keyword evidence="5 6" id="KW-0804">Transcription</keyword>
<reference evidence="9 10" key="1">
    <citation type="submission" date="2020-04" db="EMBL/GenBank/DDBJ databases">
        <title>Staphylococcus species from domestic dog.</title>
        <authorList>
            <person name="Paterson G.K."/>
        </authorList>
    </citation>
    <scope>NUCLEOTIDE SEQUENCE [LARGE SCALE GENOMIC DNA]</scope>
    <source>
        <strain evidence="9 10">H16/1A</strain>
    </source>
</reference>
<dbReference type="NCBIfam" id="TIGR04567">
    <property type="entry name" value="RNAP_delt_lowGC"/>
    <property type="match status" value="1"/>
</dbReference>
<dbReference type="Proteomes" id="UP000751852">
    <property type="component" value="Unassembled WGS sequence"/>
</dbReference>
<evidence type="ECO:0000313" key="10">
    <source>
        <dbReference type="Proteomes" id="UP000751852"/>
    </source>
</evidence>
<dbReference type="InterPro" id="IPR007759">
    <property type="entry name" value="Asxl_HARE-HTH"/>
</dbReference>
<organism evidence="9 10">
    <name type="scientific">Staphylococcus canis</name>
    <dbReference type="NCBI Taxonomy" id="2724942"/>
    <lineage>
        <taxon>Bacteria</taxon>
        <taxon>Bacillati</taxon>
        <taxon>Bacillota</taxon>
        <taxon>Bacilli</taxon>
        <taxon>Bacillales</taxon>
        <taxon>Staphylococcaceae</taxon>
        <taxon>Staphylococcus</taxon>
    </lineage>
</organism>
<comment type="function">
    <text evidence="6">Participates in both the initiation and recycling phases of transcription. In the presence of the delta subunit, RNAP displays an increased specificity of transcription, a decreased affinity for nucleic acids, and an increased efficiency of RNA synthesis because of enhanced recycling.</text>
</comment>
<dbReference type="InterPro" id="IPR029757">
    <property type="entry name" value="RpoE"/>
</dbReference>
<evidence type="ECO:0000259" key="8">
    <source>
        <dbReference type="PROSITE" id="PS51913"/>
    </source>
</evidence>
<dbReference type="EMBL" id="JABANU010000035">
    <property type="protein sequence ID" value="MBI5975944.1"/>
    <property type="molecule type" value="Genomic_DNA"/>
</dbReference>
<protein>
    <recommendedName>
        <fullName evidence="6">Probable DNA-directed RNA polymerase subunit delta</fullName>
    </recommendedName>
    <alternativeName>
        <fullName evidence="6">RNAP delta factor</fullName>
    </alternativeName>
</protein>
<comment type="similarity">
    <text evidence="1 6">Belongs to the RpoE family.</text>
</comment>
<keyword evidence="2 6" id="KW-0240">DNA-directed RNA polymerase</keyword>
<evidence type="ECO:0000256" key="4">
    <source>
        <dbReference type="ARBA" id="ARBA00022695"/>
    </source>
</evidence>
<keyword evidence="4 6" id="KW-0548">Nucleotidyltransferase</keyword>
<dbReference type="GO" id="GO:0000428">
    <property type="term" value="C:DNA-directed RNA polymerase complex"/>
    <property type="evidence" value="ECO:0007669"/>
    <property type="project" value="UniProtKB-KW"/>
</dbReference>
<feature type="region of interest" description="Disordered" evidence="7">
    <location>
        <begin position="113"/>
        <end position="188"/>
    </location>
</feature>
<evidence type="ECO:0000256" key="5">
    <source>
        <dbReference type="ARBA" id="ARBA00023163"/>
    </source>
</evidence>
<feature type="compositionally biased region" description="Acidic residues" evidence="7">
    <location>
        <begin position="131"/>
        <end position="188"/>
    </location>
</feature>
<evidence type="ECO:0000256" key="6">
    <source>
        <dbReference type="HAMAP-Rule" id="MF_00357"/>
    </source>
</evidence>
<accession>A0ABS0TB21</accession>
<dbReference type="Pfam" id="PF05066">
    <property type="entry name" value="HARE-HTH"/>
    <property type="match status" value="1"/>
</dbReference>
<keyword evidence="3 6" id="KW-0808">Transferase</keyword>
<sequence>MKLRDYTKEMVDEKSFINMAYTLLKEENKTMNLYDIIDEFKRIGQYENEEIENRIVQFYTDLNTDGRFLSVGDNVWGLRDWYSVDDIEEKIAPTIQKFDILDEDDEEDENLTLLGEDDMEGDANIPNRTDDQEDLDDPEDERVEDEIEESDLVVDEDEEDIDETYDDEYEDDEELEDDDLEEDDDDRY</sequence>
<name>A0ABS0TB21_9STAP</name>
<comment type="caution">
    <text evidence="9">The sequence shown here is derived from an EMBL/GenBank/DDBJ whole genome shotgun (WGS) entry which is preliminary data.</text>
</comment>
<dbReference type="RefSeq" id="WP_198618715.1">
    <property type="nucleotide sequence ID" value="NZ_JABANU010000035.1"/>
</dbReference>
<dbReference type="InterPro" id="IPR038087">
    <property type="entry name" value="RNAP_delta_N_dom_sf"/>
</dbReference>
<keyword evidence="10" id="KW-1185">Reference proteome</keyword>
<evidence type="ECO:0000256" key="2">
    <source>
        <dbReference type="ARBA" id="ARBA00022478"/>
    </source>
</evidence>
<feature type="domain" description="HTH HARE-type" evidence="8">
    <location>
        <begin position="14"/>
        <end position="81"/>
    </location>
</feature>
<evidence type="ECO:0000256" key="1">
    <source>
        <dbReference type="ARBA" id="ARBA00009828"/>
    </source>
</evidence>
<evidence type="ECO:0000256" key="3">
    <source>
        <dbReference type="ARBA" id="ARBA00022679"/>
    </source>
</evidence>
<evidence type="ECO:0000256" key="7">
    <source>
        <dbReference type="SAM" id="MobiDB-lite"/>
    </source>
</evidence>
<dbReference type="Gene3D" id="1.10.10.1250">
    <property type="entry name" value="RNA polymerase, subunit delta, N-terminal domain"/>
    <property type="match status" value="1"/>
</dbReference>
<dbReference type="PROSITE" id="PS51913">
    <property type="entry name" value="HTH_HARE"/>
    <property type="match status" value="1"/>
</dbReference>
<evidence type="ECO:0000313" key="9">
    <source>
        <dbReference type="EMBL" id="MBI5975944.1"/>
    </source>
</evidence>
<dbReference type="HAMAP" id="MF_00357">
    <property type="entry name" value="RNApol_bact_RpoE"/>
    <property type="match status" value="1"/>
</dbReference>
<proteinExistence type="inferred from homology"/>